<protein>
    <submittedName>
        <fullName evidence="2">Uncharacterized protein</fullName>
    </submittedName>
</protein>
<keyword evidence="1" id="KW-0732">Signal</keyword>
<evidence type="ECO:0000313" key="2">
    <source>
        <dbReference type="EMBL" id="CAL8138573.1"/>
    </source>
</evidence>
<evidence type="ECO:0000256" key="1">
    <source>
        <dbReference type="SAM" id="SignalP"/>
    </source>
</evidence>
<feature type="signal peptide" evidence="1">
    <location>
        <begin position="1"/>
        <end position="20"/>
    </location>
</feature>
<accession>A0ABP1RXQ6</accession>
<gene>
    <name evidence="2" type="ORF">ODALV1_LOCUS27429</name>
</gene>
<sequence>MKINSGIVLFTIALAAQSFAAPNDEILSVKGTEPDPLYQSRPIYKATPQILLLHLVPERMTEFVESFSAFYNRNDNSNEARRAERWLNERICTVLSHYKLPALNQVERGNLNEPTLKCNLDYCR</sequence>
<dbReference type="EMBL" id="CAXLJM020000124">
    <property type="protein sequence ID" value="CAL8138573.1"/>
    <property type="molecule type" value="Genomic_DNA"/>
</dbReference>
<reference evidence="2 3" key="1">
    <citation type="submission" date="2024-08" db="EMBL/GenBank/DDBJ databases">
        <authorList>
            <person name="Cucini C."/>
            <person name="Frati F."/>
        </authorList>
    </citation>
    <scope>NUCLEOTIDE SEQUENCE [LARGE SCALE GENOMIC DNA]</scope>
</reference>
<proteinExistence type="predicted"/>
<dbReference type="Proteomes" id="UP001642540">
    <property type="component" value="Unassembled WGS sequence"/>
</dbReference>
<keyword evidence="3" id="KW-1185">Reference proteome</keyword>
<feature type="chain" id="PRO_5047401824" evidence="1">
    <location>
        <begin position="21"/>
        <end position="124"/>
    </location>
</feature>
<evidence type="ECO:0000313" key="3">
    <source>
        <dbReference type="Proteomes" id="UP001642540"/>
    </source>
</evidence>
<organism evidence="2 3">
    <name type="scientific">Orchesella dallaii</name>
    <dbReference type="NCBI Taxonomy" id="48710"/>
    <lineage>
        <taxon>Eukaryota</taxon>
        <taxon>Metazoa</taxon>
        <taxon>Ecdysozoa</taxon>
        <taxon>Arthropoda</taxon>
        <taxon>Hexapoda</taxon>
        <taxon>Collembola</taxon>
        <taxon>Entomobryomorpha</taxon>
        <taxon>Entomobryoidea</taxon>
        <taxon>Orchesellidae</taxon>
        <taxon>Orchesellinae</taxon>
        <taxon>Orchesella</taxon>
    </lineage>
</organism>
<name>A0ABP1RXQ6_9HEXA</name>
<comment type="caution">
    <text evidence="2">The sequence shown here is derived from an EMBL/GenBank/DDBJ whole genome shotgun (WGS) entry which is preliminary data.</text>
</comment>